<keyword evidence="2" id="KW-0805">Transcription regulation</keyword>
<dbReference type="InterPro" id="IPR036390">
    <property type="entry name" value="WH_DNA-bd_sf"/>
</dbReference>
<dbReference type="PANTHER" id="PTHR30346:SF28">
    <property type="entry name" value="HTH-TYPE TRANSCRIPTIONAL REGULATOR CYNR"/>
    <property type="match status" value="1"/>
</dbReference>
<dbReference type="GO" id="GO:0003677">
    <property type="term" value="F:DNA binding"/>
    <property type="evidence" value="ECO:0007669"/>
    <property type="project" value="UniProtKB-KW"/>
</dbReference>
<dbReference type="RefSeq" id="WP_116576007.1">
    <property type="nucleotide sequence ID" value="NZ_JACBXL010000031.1"/>
</dbReference>
<reference evidence="6" key="1">
    <citation type="submission" date="2018-06" db="EMBL/GenBank/DDBJ databases">
        <authorList>
            <person name="O'Rourke A."/>
        </authorList>
    </citation>
    <scope>NUCLEOTIDE SEQUENCE</scope>
    <source>
        <strain evidence="6">132550021-3</strain>
    </source>
</reference>
<dbReference type="InterPro" id="IPR005119">
    <property type="entry name" value="LysR_subst-bd"/>
</dbReference>
<dbReference type="EMBL" id="QGBI01000007">
    <property type="protein sequence ID" value="MBX3890052.1"/>
    <property type="molecule type" value="Genomic_DNA"/>
</dbReference>
<dbReference type="Proteomes" id="UP001199322">
    <property type="component" value="Unassembled WGS sequence"/>
</dbReference>
<proteinExistence type="inferred from homology"/>
<comment type="similarity">
    <text evidence="1">Belongs to the LysR transcriptional regulatory family.</text>
</comment>
<evidence type="ECO:0000313" key="7">
    <source>
        <dbReference type="Proteomes" id="UP001199322"/>
    </source>
</evidence>
<accession>A0A9Q3QLE8</accession>
<organism evidence="6 7">
    <name type="scientific">Ralstonia pickettii</name>
    <name type="common">Burkholderia pickettii</name>
    <dbReference type="NCBI Taxonomy" id="329"/>
    <lineage>
        <taxon>Bacteria</taxon>
        <taxon>Pseudomonadati</taxon>
        <taxon>Pseudomonadota</taxon>
        <taxon>Betaproteobacteria</taxon>
        <taxon>Burkholderiales</taxon>
        <taxon>Burkholderiaceae</taxon>
        <taxon>Ralstonia</taxon>
    </lineage>
</organism>
<sequence length="311" mass="34311">MLADLLMSFFEVARQGSVTSAAKRLRLSQPTVTGRIRQLEEMYGVELFHRRGSRLDLSDLGVSLMPIVERLAQQEGDVDFLLRNAGDLRTGNLRVGATGPYYILPSVAAFRTRHPTIEITIEFGNSQQMLEALSEVRIDLAVSSHAVDDERLHRITLAEDTMVLVVPLDHPLARLPSVTLDDVAGCQLLMREPGSVTRRVTEDAFAAAGIEPARTSIIGSREAIYEAISLGLGCSIVPAREAPRRPDVRVLPFAGNAPVIHEYLYFLKERKDARLVRAFLDCLDPQLAHAPEKKADAFIAKVMAMDTAATR</sequence>
<dbReference type="GO" id="GO:0003700">
    <property type="term" value="F:DNA-binding transcription factor activity"/>
    <property type="evidence" value="ECO:0007669"/>
    <property type="project" value="InterPro"/>
</dbReference>
<dbReference type="Gene3D" id="1.10.10.10">
    <property type="entry name" value="Winged helix-like DNA-binding domain superfamily/Winged helix DNA-binding domain"/>
    <property type="match status" value="1"/>
</dbReference>
<evidence type="ECO:0000256" key="1">
    <source>
        <dbReference type="ARBA" id="ARBA00009437"/>
    </source>
</evidence>
<dbReference type="SUPFAM" id="SSF46785">
    <property type="entry name" value="Winged helix' DNA-binding domain"/>
    <property type="match status" value="1"/>
</dbReference>
<dbReference type="InterPro" id="IPR000847">
    <property type="entry name" value="LysR_HTH_N"/>
</dbReference>
<keyword evidence="4" id="KW-0804">Transcription</keyword>
<dbReference type="CDD" id="cd05466">
    <property type="entry name" value="PBP2_LTTR_substrate"/>
    <property type="match status" value="1"/>
</dbReference>
<dbReference type="Pfam" id="PF03466">
    <property type="entry name" value="LysR_substrate"/>
    <property type="match status" value="1"/>
</dbReference>
<dbReference type="GO" id="GO:0032993">
    <property type="term" value="C:protein-DNA complex"/>
    <property type="evidence" value="ECO:0007669"/>
    <property type="project" value="TreeGrafter"/>
</dbReference>
<comment type="caution">
    <text evidence="6">The sequence shown here is derived from an EMBL/GenBank/DDBJ whole genome shotgun (WGS) entry which is preliminary data.</text>
</comment>
<feature type="domain" description="HTH lysR-type" evidence="5">
    <location>
        <begin position="1"/>
        <end position="58"/>
    </location>
</feature>
<evidence type="ECO:0000256" key="2">
    <source>
        <dbReference type="ARBA" id="ARBA00023015"/>
    </source>
</evidence>
<dbReference type="PANTHER" id="PTHR30346">
    <property type="entry name" value="TRANSCRIPTIONAL DUAL REGULATOR HCAR-RELATED"/>
    <property type="match status" value="1"/>
</dbReference>
<dbReference type="NCBIfam" id="TIGR03339">
    <property type="entry name" value="phn_lysR"/>
    <property type="match status" value="1"/>
</dbReference>
<dbReference type="AlphaFoldDB" id="A0A9Q3QLE8"/>
<dbReference type="Pfam" id="PF00126">
    <property type="entry name" value="HTH_1"/>
    <property type="match status" value="1"/>
</dbReference>
<dbReference type="PRINTS" id="PR00039">
    <property type="entry name" value="HTHLYSR"/>
</dbReference>
<protein>
    <submittedName>
        <fullName evidence="6">LysR family transcriptional regulator</fullName>
    </submittedName>
</protein>
<gene>
    <name evidence="6" type="ORF">DEE74_09270</name>
</gene>
<dbReference type="SUPFAM" id="SSF53850">
    <property type="entry name" value="Periplasmic binding protein-like II"/>
    <property type="match status" value="1"/>
</dbReference>
<evidence type="ECO:0000256" key="3">
    <source>
        <dbReference type="ARBA" id="ARBA00023125"/>
    </source>
</evidence>
<dbReference type="PROSITE" id="PS50931">
    <property type="entry name" value="HTH_LYSR"/>
    <property type="match status" value="1"/>
</dbReference>
<name>A0A9Q3QLE8_RALPI</name>
<evidence type="ECO:0000313" key="6">
    <source>
        <dbReference type="EMBL" id="MBX3890052.1"/>
    </source>
</evidence>
<evidence type="ECO:0000256" key="4">
    <source>
        <dbReference type="ARBA" id="ARBA00023163"/>
    </source>
</evidence>
<dbReference type="InterPro" id="IPR017724">
    <property type="entry name" value="Tscrpt_reg_LysR"/>
</dbReference>
<keyword evidence="3" id="KW-0238">DNA-binding</keyword>
<dbReference type="Gene3D" id="3.40.190.290">
    <property type="match status" value="1"/>
</dbReference>
<evidence type="ECO:0000259" key="5">
    <source>
        <dbReference type="PROSITE" id="PS50931"/>
    </source>
</evidence>
<dbReference type="InterPro" id="IPR036388">
    <property type="entry name" value="WH-like_DNA-bd_sf"/>
</dbReference>